<evidence type="ECO:0000256" key="2">
    <source>
        <dbReference type="ARBA" id="ARBA00009399"/>
    </source>
</evidence>
<dbReference type="GO" id="GO:0005886">
    <property type="term" value="C:plasma membrane"/>
    <property type="evidence" value="ECO:0007669"/>
    <property type="project" value="TreeGrafter"/>
</dbReference>
<feature type="domain" description="GtrA/DPMS transmembrane" evidence="8">
    <location>
        <begin position="25"/>
        <end position="143"/>
    </location>
</feature>
<dbReference type="EMBL" id="FPBA01000002">
    <property type="protein sequence ID" value="SFT43009.1"/>
    <property type="molecule type" value="Genomic_DNA"/>
</dbReference>
<keyword evidence="5 7" id="KW-0472">Membrane</keyword>
<dbReference type="InterPro" id="IPR051401">
    <property type="entry name" value="GtrA_CellWall_Glycosyl"/>
</dbReference>
<keyword evidence="4 7" id="KW-1133">Transmembrane helix</keyword>
<evidence type="ECO:0000256" key="3">
    <source>
        <dbReference type="ARBA" id="ARBA00022692"/>
    </source>
</evidence>
<dbReference type="InterPro" id="IPR007267">
    <property type="entry name" value="GtrA_DPMS_TM"/>
</dbReference>
<dbReference type="Pfam" id="PF04138">
    <property type="entry name" value="GtrA_DPMS_TM"/>
    <property type="match status" value="1"/>
</dbReference>
<sequence>MALVPALRRRAGSTWHLLLKELSAFGAVGAVCFAIDVGLFQLLYASGTGAVTAKLVSTVVSTTAAYAGHRFWSFAHRERTGYRREYVVFVLVNGLTLLVGLAVVAVVRHPLGQEHALVLQAANVGSIALGTVVRWFAYRRWVFPARVGAATEAGTRAGTGAAAEPALPRARAGRRMATADPATPGV</sequence>
<evidence type="ECO:0000256" key="6">
    <source>
        <dbReference type="SAM" id="MobiDB-lite"/>
    </source>
</evidence>
<evidence type="ECO:0000256" key="4">
    <source>
        <dbReference type="ARBA" id="ARBA00022989"/>
    </source>
</evidence>
<evidence type="ECO:0000313" key="9">
    <source>
        <dbReference type="EMBL" id="SFT43009.1"/>
    </source>
</evidence>
<name>A0A1I6XX87_9ACTN</name>
<comment type="subcellular location">
    <subcellularLocation>
        <location evidence="1">Membrane</location>
        <topology evidence="1">Multi-pass membrane protein</topology>
    </subcellularLocation>
</comment>
<keyword evidence="10" id="KW-1185">Reference proteome</keyword>
<feature type="transmembrane region" description="Helical" evidence="7">
    <location>
        <begin position="55"/>
        <end position="74"/>
    </location>
</feature>
<reference evidence="10" key="1">
    <citation type="submission" date="2016-10" db="EMBL/GenBank/DDBJ databases">
        <authorList>
            <person name="Varghese N."/>
            <person name="Submissions S."/>
        </authorList>
    </citation>
    <scope>NUCLEOTIDE SEQUENCE [LARGE SCALE GENOMIC DNA]</scope>
    <source>
        <strain evidence="10">DSM 46136</strain>
    </source>
</reference>
<feature type="region of interest" description="Disordered" evidence="6">
    <location>
        <begin position="158"/>
        <end position="186"/>
    </location>
</feature>
<dbReference type="RefSeq" id="WP_093578061.1">
    <property type="nucleotide sequence ID" value="NZ_FPBA01000002.1"/>
</dbReference>
<evidence type="ECO:0000256" key="1">
    <source>
        <dbReference type="ARBA" id="ARBA00004141"/>
    </source>
</evidence>
<dbReference type="Proteomes" id="UP000199546">
    <property type="component" value="Unassembled WGS sequence"/>
</dbReference>
<feature type="transmembrane region" description="Helical" evidence="7">
    <location>
        <begin position="21"/>
        <end position="43"/>
    </location>
</feature>
<evidence type="ECO:0000256" key="5">
    <source>
        <dbReference type="ARBA" id="ARBA00023136"/>
    </source>
</evidence>
<feature type="transmembrane region" description="Helical" evidence="7">
    <location>
        <begin position="86"/>
        <end position="105"/>
    </location>
</feature>
<keyword evidence="3 7" id="KW-0812">Transmembrane</keyword>
<dbReference type="AlphaFoldDB" id="A0A1I6XX87"/>
<protein>
    <submittedName>
        <fullName evidence="9">Putative flippase GtrA (Transmembrane translocase of bactoprenol-linked glucose)</fullName>
    </submittedName>
</protein>
<dbReference type="STRING" id="1296565.SAMN05660657_00730"/>
<dbReference type="PANTHER" id="PTHR38459:SF1">
    <property type="entry name" value="PROPHAGE BACTOPRENOL-LINKED GLUCOSE TRANSLOCASE HOMOLOG"/>
    <property type="match status" value="1"/>
</dbReference>
<dbReference type="GO" id="GO:0000271">
    <property type="term" value="P:polysaccharide biosynthetic process"/>
    <property type="evidence" value="ECO:0007669"/>
    <property type="project" value="InterPro"/>
</dbReference>
<evidence type="ECO:0000256" key="7">
    <source>
        <dbReference type="SAM" id="Phobius"/>
    </source>
</evidence>
<gene>
    <name evidence="9" type="ORF">SAMN05660657_00730</name>
</gene>
<comment type="similarity">
    <text evidence="2">Belongs to the GtrA family.</text>
</comment>
<feature type="transmembrane region" description="Helical" evidence="7">
    <location>
        <begin position="117"/>
        <end position="137"/>
    </location>
</feature>
<feature type="compositionally biased region" description="Low complexity" evidence="6">
    <location>
        <begin position="158"/>
        <end position="170"/>
    </location>
</feature>
<dbReference type="PANTHER" id="PTHR38459">
    <property type="entry name" value="PROPHAGE BACTOPRENOL-LINKED GLUCOSE TRANSLOCASE HOMOLOG"/>
    <property type="match status" value="1"/>
</dbReference>
<organism evidence="9 10">
    <name type="scientific">Geodermatophilus amargosae</name>
    <dbReference type="NCBI Taxonomy" id="1296565"/>
    <lineage>
        <taxon>Bacteria</taxon>
        <taxon>Bacillati</taxon>
        <taxon>Actinomycetota</taxon>
        <taxon>Actinomycetes</taxon>
        <taxon>Geodermatophilales</taxon>
        <taxon>Geodermatophilaceae</taxon>
        <taxon>Geodermatophilus</taxon>
    </lineage>
</organism>
<evidence type="ECO:0000313" key="10">
    <source>
        <dbReference type="Proteomes" id="UP000199546"/>
    </source>
</evidence>
<evidence type="ECO:0000259" key="8">
    <source>
        <dbReference type="Pfam" id="PF04138"/>
    </source>
</evidence>
<proteinExistence type="inferred from homology"/>
<accession>A0A1I6XX87</accession>
<dbReference type="OrthoDB" id="9807815at2"/>